<dbReference type="AlphaFoldDB" id="A0A1V9X3Z0"/>
<proteinExistence type="predicted"/>
<evidence type="ECO:0000313" key="1">
    <source>
        <dbReference type="EMBL" id="OQR68285.1"/>
    </source>
</evidence>
<protein>
    <submittedName>
        <fullName evidence="1">Uncharacterized protein</fullName>
    </submittedName>
</protein>
<accession>A0A1V9X3Z0</accession>
<sequence length="126" mass="14546">MCKQHVRTVCRMVLLQESKHERHHPEIPVDGTEYKRIDMIAEPELLVSNRVAYSHLPHNKHYAGMADILCWLSMSFCASRREIFSGGAQPVFVRLHNIATHSQIREGPIKQSRVHDAVSYKSMRGR</sequence>
<evidence type="ECO:0000313" key="2">
    <source>
        <dbReference type="Proteomes" id="UP000192247"/>
    </source>
</evidence>
<dbReference type="EMBL" id="MNPL01025427">
    <property type="protein sequence ID" value="OQR68285.1"/>
    <property type="molecule type" value="Genomic_DNA"/>
</dbReference>
<name>A0A1V9X3Z0_9ACAR</name>
<gene>
    <name evidence="1" type="ORF">BIW11_13007</name>
</gene>
<keyword evidence="2" id="KW-1185">Reference proteome</keyword>
<comment type="caution">
    <text evidence="1">The sequence shown here is derived from an EMBL/GenBank/DDBJ whole genome shotgun (WGS) entry which is preliminary data.</text>
</comment>
<dbReference type="Proteomes" id="UP000192247">
    <property type="component" value="Unassembled WGS sequence"/>
</dbReference>
<dbReference type="InParanoid" id="A0A1V9X3Z0"/>
<organism evidence="1 2">
    <name type="scientific">Tropilaelaps mercedesae</name>
    <dbReference type="NCBI Taxonomy" id="418985"/>
    <lineage>
        <taxon>Eukaryota</taxon>
        <taxon>Metazoa</taxon>
        <taxon>Ecdysozoa</taxon>
        <taxon>Arthropoda</taxon>
        <taxon>Chelicerata</taxon>
        <taxon>Arachnida</taxon>
        <taxon>Acari</taxon>
        <taxon>Parasitiformes</taxon>
        <taxon>Mesostigmata</taxon>
        <taxon>Gamasina</taxon>
        <taxon>Dermanyssoidea</taxon>
        <taxon>Laelapidae</taxon>
        <taxon>Tropilaelaps</taxon>
    </lineage>
</organism>
<reference evidence="1 2" key="1">
    <citation type="journal article" date="2017" name="Gigascience">
        <title>Draft genome of the honey bee ectoparasitic mite, Tropilaelaps mercedesae, is shaped by the parasitic life history.</title>
        <authorList>
            <person name="Dong X."/>
            <person name="Armstrong S.D."/>
            <person name="Xia D."/>
            <person name="Makepeace B.L."/>
            <person name="Darby A.C."/>
            <person name="Kadowaki T."/>
        </authorList>
    </citation>
    <scope>NUCLEOTIDE SEQUENCE [LARGE SCALE GENOMIC DNA]</scope>
    <source>
        <strain evidence="1">Wuxi-XJTLU</strain>
    </source>
</reference>